<proteinExistence type="predicted"/>
<protein>
    <submittedName>
        <fullName evidence="2">Uncharacterized protein</fullName>
    </submittedName>
</protein>
<dbReference type="AlphaFoldDB" id="A0A5B7DIS5"/>
<evidence type="ECO:0000313" key="2">
    <source>
        <dbReference type="EMBL" id="MPC20986.1"/>
    </source>
</evidence>
<dbReference type="Proteomes" id="UP000324222">
    <property type="component" value="Unassembled WGS sequence"/>
</dbReference>
<keyword evidence="3" id="KW-1185">Reference proteome</keyword>
<comment type="caution">
    <text evidence="2">The sequence shown here is derived from an EMBL/GenBank/DDBJ whole genome shotgun (WGS) entry which is preliminary data.</text>
</comment>
<sequence length="151" mass="16915">MNQTFPPTHPTTPASSSRDRGCLGPGYASRPVCRNPPPPGLSCRPTRHYKVPFRINNNNTHESKFITKSAHVVTRRDCRYYGMLRKVAEFERGVRSAGLLSRDCVPTRWPRLALANEAASGWTLVCRVPPCHGLLLSWCLMAAPHVRPQII</sequence>
<evidence type="ECO:0000256" key="1">
    <source>
        <dbReference type="SAM" id="MobiDB-lite"/>
    </source>
</evidence>
<accession>A0A5B7DIS5</accession>
<gene>
    <name evidence="2" type="ORF">E2C01_013958</name>
</gene>
<dbReference type="EMBL" id="VSRR010000932">
    <property type="protein sequence ID" value="MPC20986.1"/>
    <property type="molecule type" value="Genomic_DNA"/>
</dbReference>
<feature type="region of interest" description="Disordered" evidence="1">
    <location>
        <begin position="1"/>
        <end position="21"/>
    </location>
</feature>
<evidence type="ECO:0000313" key="3">
    <source>
        <dbReference type="Proteomes" id="UP000324222"/>
    </source>
</evidence>
<reference evidence="2 3" key="1">
    <citation type="submission" date="2019-05" db="EMBL/GenBank/DDBJ databases">
        <title>Another draft genome of Portunus trituberculatus and its Hox gene families provides insights of decapod evolution.</title>
        <authorList>
            <person name="Jeong J.-H."/>
            <person name="Song I."/>
            <person name="Kim S."/>
            <person name="Choi T."/>
            <person name="Kim D."/>
            <person name="Ryu S."/>
            <person name="Kim W."/>
        </authorList>
    </citation>
    <scope>NUCLEOTIDE SEQUENCE [LARGE SCALE GENOMIC DNA]</scope>
    <source>
        <tissue evidence="2">Muscle</tissue>
    </source>
</reference>
<organism evidence="2 3">
    <name type="scientific">Portunus trituberculatus</name>
    <name type="common">Swimming crab</name>
    <name type="synonym">Neptunus trituberculatus</name>
    <dbReference type="NCBI Taxonomy" id="210409"/>
    <lineage>
        <taxon>Eukaryota</taxon>
        <taxon>Metazoa</taxon>
        <taxon>Ecdysozoa</taxon>
        <taxon>Arthropoda</taxon>
        <taxon>Crustacea</taxon>
        <taxon>Multicrustacea</taxon>
        <taxon>Malacostraca</taxon>
        <taxon>Eumalacostraca</taxon>
        <taxon>Eucarida</taxon>
        <taxon>Decapoda</taxon>
        <taxon>Pleocyemata</taxon>
        <taxon>Brachyura</taxon>
        <taxon>Eubrachyura</taxon>
        <taxon>Portunoidea</taxon>
        <taxon>Portunidae</taxon>
        <taxon>Portuninae</taxon>
        <taxon>Portunus</taxon>
    </lineage>
</organism>
<name>A0A5B7DIS5_PORTR</name>